<dbReference type="PANTHER" id="PTHR24183">
    <property type="entry name" value="FIBRONECTIN TYPE 3 AND ANKYRIN REPEAT DOMAINS PROTEIN 1"/>
    <property type="match status" value="1"/>
</dbReference>
<accession>A0A8C4SB34</accession>
<dbReference type="GO" id="GO:0005634">
    <property type="term" value="C:nucleus"/>
    <property type="evidence" value="ECO:0007669"/>
    <property type="project" value="TreeGrafter"/>
</dbReference>
<dbReference type="InterPro" id="IPR036770">
    <property type="entry name" value="Ankyrin_rpt-contain_sf"/>
</dbReference>
<dbReference type="AlphaFoldDB" id="A0A8C4SB34"/>
<feature type="repeat" description="ANK" evidence="1">
    <location>
        <begin position="260"/>
        <end position="287"/>
    </location>
</feature>
<protein>
    <submittedName>
        <fullName evidence="3">Fibronectin type III and ankyrin repeat domains 1</fullName>
    </submittedName>
</protein>
<dbReference type="PRINTS" id="PR01415">
    <property type="entry name" value="ANKYRIN"/>
</dbReference>
<dbReference type="Gene3D" id="2.60.40.10">
    <property type="entry name" value="Immunoglobulins"/>
    <property type="match status" value="1"/>
</dbReference>
<dbReference type="InterPro" id="IPR036116">
    <property type="entry name" value="FN3_sf"/>
</dbReference>
<feature type="repeat" description="ANK" evidence="1">
    <location>
        <begin position="220"/>
        <end position="252"/>
    </location>
</feature>
<sequence>MILYISELKDHCNGKWELELLKESPPVVGKVTHHSIELYWDEAGRIKRIGPCDQWLRFSVEEEDSRTHTFGTIHTGYSKHHIVEGLEPSTLYKFRLKITSQSGEMVYSPVVSVSTTREPMSGKHLHQAINVNDEEAVVQVLQSGTVNVDVPDKFGFTPLMVAAQKGYSRLVNILVEYGADINLKNGSGKTCLMLACFAGHLDIVKFLRTSGADWETCDRTGSTAMHWAADGGHINVIRFLINDSCKVDSKDNGSLWTPLMRVSALSGNARVASLLIQAGADVNVQDKDGKTPLMKKTTKRNLPVVLYRVPEVDLVPRNSSPLLLCQSGDFIKVHYDVILYQNFFHVYKSAVKFLVACANQHTTNQNSVAPLLVIITIVAVEVYVHLLNPQVPLQTLDKVQDFFIK</sequence>
<reference evidence="3" key="1">
    <citation type="submission" date="2021-06" db="EMBL/GenBank/DDBJ databases">
        <authorList>
            <consortium name="Wellcome Sanger Institute Data Sharing"/>
        </authorList>
    </citation>
    <scope>NUCLEOTIDE SEQUENCE [LARGE SCALE GENOMIC DNA]</scope>
</reference>
<feature type="domain" description="Fibronectin type-III" evidence="2">
    <location>
        <begin position="22"/>
        <end position="119"/>
    </location>
</feature>
<dbReference type="GeneTree" id="ENSGT00940000160878"/>
<dbReference type="Pfam" id="PF13857">
    <property type="entry name" value="Ank_5"/>
    <property type="match status" value="1"/>
</dbReference>
<dbReference type="Ensembl" id="ENSECRT00000014560.1">
    <property type="protein sequence ID" value="ENSECRP00000014311.1"/>
    <property type="gene ID" value="ENSECRG00000009536.1"/>
</dbReference>
<dbReference type="PROSITE" id="PS50853">
    <property type="entry name" value="FN3"/>
    <property type="match status" value="1"/>
</dbReference>
<keyword evidence="1" id="KW-0040">ANK repeat</keyword>
<evidence type="ECO:0000313" key="3">
    <source>
        <dbReference type="Ensembl" id="ENSECRP00000014311.1"/>
    </source>
</evidence>
<dbReference type="InterPro" id="IPR013783">
    <property type="entry name" value="Ig-like_fold"/>
</dbReference>
<dbReference type="Pfam" id="PF12796">
    <property type="entry name" value="Ank_2"/>
    <property type="match status" value="1"/>
</dbReference>
<reference evidence="3" key="2">
    <citation type="submission" date="2025-08" db="UniProtKB">
        <authorList>
            <consortium name="Ensembl"/>
        </authorList>
    </citation>
    <scope>IDENTIFICATION</scope>
</reference>
<dbReference type="PROSITE" id="PS50088">
    <property type="entry name" value="ANK_REPEAT"/>
    <property type="match status" value="4"/>
</dbReference>
<proteinExistence type="predicted"/>
<dbReference type="CDD" id="cd00063">
    <property type="entry name" value="FN3"/>
    <property type="match status" value="1"/>
</dbReference>
<dbReference type="InterPro" id="IPR003961">
    <property type="entry name" value="FN3_dom"/>
</dbReference>
<evidence type="ECO:0000313" key="4">
    <source>
        <dbReference type="Proteomes" id="UP000694620"/>
    </source>
</evidence>
<dbReference type="Proteomes" id="UP000694620">
    <property type="component" value="Chromosome 2"/>
</dbReference>
<evidence type="ECO:0000256" key="1">
    <source>
        <dbReference type="PROSITE-ProRule" id="PRU00023"/>
    </source>
</evidence>
<dbReference type="PROSITE" id="PS50297">
    <property type="entry name" value="ANK_REP_REGION"/>
    <property type="match status" value="3"/>
</dbReference>
<gene>
    <name evidence="3" type="primary">FANK1</name>
</gene>
<dbReference type="SUPFAM" id="SSF48403">
    <property type="entry name" value="Ankyrin repeat"/>
    <property type="match status" value="1"/>
</dbReference>
<dbReference type="InterPro" id="IPR002110">
    <property type="entry name" value="Ankyrin_rpt"/>
</dbReference>
<feature type="repeat" description="ANK" evidence="1">
    <location>
        <begin position="187"/>
        <end position="219"/>
    </location>
</feature>
<dbReference type="SMART" id="SM00248">
    <property type="entry name" value="ANK"/>
    <property type="match status" value="4"/>
</dbReference>
<organism evidence="3 4">
    <name type="scientific">Erpetoichthys calabaricus</name>
    <name type="common">Rope fish</name>
    <name type="synonym">Calamoichthys calabaricus</name>
    <dbReference type="NCBI Taxonomy" id="27687"/>
    <lineage>
        <taxon>Eukaryota</taxon>
        <taxon>Metazoa</taxon>
        <taxon>Chordata</taxon>
        <taxon>Craniata</taxon>
        <taxon>Vertebrata</taxon>
        <taxon>Euteleostomi</taxon>
        <taxon>Actinopterygii</taxon>
        <taxon>Polypteriformes</taxon>
        <taxon>Polypteridae</taxon>
        <taxon>Erpetoichthys</taxon>
    </lineage>
</organism>
<dbReference type="Gene3D" id="1.25.40.20">
    <property type="entry name" value="Ankyrin repeat-containing domain"/>
    <property type="match status" value="2"/>
</dbReference>
<evidence type="ECO:0000259" key="2">
    <source>
        <dbReference type="PROSITE" id="PS50853"/>
    </source>
</evidence>
<feature type="repeat" description="ANK" evidence="1">
    <location>
        <begin position="154"/>
        <end position="186"/>
    </location>
</feature>
<dbReference type="GO" id="GO:0042981">
    <property type="term" value="P:regulation of apoptotic process"/>
    <property type="evidence" value="ECO:0007669"/>
    <property type="project" value="TreeGrafter"/>
</dbReference>
<dbReference type="SUPFAM" id="SSF49265">
    <property type="entry name" value="Fibronectin type III"/>
    <property type="match status" value="1"/>
</dbReference>
<name>A0A8C4SB34_ERPCA</name>
<keyword evidence="4" id="KW-1185">Reference proteome</keyword>
<dbReference type="PANTHER" id="PTHR24183:SF1">
    <property type="entry name" value="FIBRONECTIN TYPE 3 AND ANKYRIN REPEAT DOMAINS PROTEIN 1"/>
    <property type="match status" value="1"/>
</dbReference>
<reference evidence="3" key="3">
    <citation type="submission" date="2025-09" db="UniProtKB">
        <authorList>
            <consortium name="Ensembl"/>
        </authorList>
    </citation>
    <scope>IDENTIFICATION</scope>
</reference>